<dbReference type="GO" id="GO:0016491">
    <property type="term" value="F:oxidoreductase activity"/>
    <property type="evidence" value="ECO:0007669"/>
    <property type="project" value="UniProtKB-KW"/>
</dbReference>
<dbReference type="PANTHER" id="PTHR48105">
    <property type="entry name" value="THIOREDOXIN REDUCTASE 1-RELATED-RELATED"/>
    <property type="match status" value="1"/>
</dbReference>
<comment type="caution">
    <text evidence="4">The sequence shown here is derived from an EMBL/GenBank/DDBJ whole genome shotgun (WGS) entry which is preliminary data.</text>
</comment>
<dbReference type="InterPro" id="IPR050097">
    <property type="entry name" value="Ferredoxin-NADP_redctase_2"/>
</dbReference>
<accession>A0A4Q1HK75</accession>
<dbReference type="Gene3D" id="3.50.50.60">
    <property type="entry name" value="FAD/NAD(P)-binding domain"/>
    <property type="match status" value="4"/>
</dbReference>
<dbReference type="RefSeq" id="WP_129152009.1">
    <property type="nucleotide sequence ID" value="NZ_JBHSDO010000012.1"/>
</dbReference>
<dbReference type="SUPFAM" id="SSF51905">
    <property type="entry name" value="FAD/NAD(P)-binding domain"/>
    <property type="match status" value="2"/>
</dbReference>
<keyword evidence="2" id="KW-0560">Oxidoreductase</keyword>
<organism evidence="4 5">
    <name type="scientific">Achromobacter aloeverae</name>
    <dbReference type="NCBI Taxonomy" id="1750518"/>
    <lineage>
        <taxon>Bacteria</taxon>
        <taxon>Pseudomonadati</taxon>
        <taxon>Pseudomonadota</taxon>
        <taxon>Betaproteobacteria</taxon>
        <taxon>Burkholderiales</taxon>
        <taxon>Alcaligenaceae</taxon>
        <taxon>Achromobacter</taxon>
    </lineage>
</organism>
<dbReference type="AlphaFoldDB" id="A0A4Q1HK75"/>
<gene>
    <name evidence="4" type="ORF">C7R54_19165</name>
</gene>
<evidence type="ECO:0000256" key="2">
    <source>
        <dbReference type="ARBA" id="ARBA00023002"/>
    </source>
</evidence>
<evidence type="ECO:0000313" key="5">
    <source>
        <dbReference type="Proteomes" id="UP000290849"/>
    </source>
</evidence>
<dbReference type="Proteomes" id="UP000290849">
    <property type="component" value="Unassembled WGS sequence"/>
</dbReference>
<name>A0A4Q1HK75_9BURK</name>
<evidence type="ECO:0000259" key="3">
    <source>
        <dbReference type="Pfam" id="PF07992"/>
    </source>
</evidence>
<feature type="domain" description="FAD/NAD(P)-binding" evidence="3">
    <location>
        <begin position="250"/>
        <end position="314"/>
    </location>
</feature>
<dbReference type="Pfam" id="PF07992">
    <property type="entry name" value="Pyr_redox_2"/>
    <property type="match status" value="2"/>
</dbReference>
<evidence type="ECO:0000313" key="4">
    <source>
        <dbReference type="EMBL" id="RXN87003.1"/>
    </source>
</evidence>
<dbReference type="InterPro" id="IPR023753">
    <property type="entry name" value="FAD/NAD-binding_dom"/>
</dbReference>
<dbReference type="PRINTS" id="PR00411">
    <property type="entry name" value="PNDRDTASEI"/>
</dbReference>
<feature type="domain" description="FAD/NAD(P)-binding" evidence="3">
    <location>
        <begin position="6"/>
        <end position="217"/>
    </location>
</feature>
<dbReference type="EMBL" id="PYAL01000005">
    <property type="protein sequence ID" value="RXN87003.1"/>
    <property type="molecule type" value="Genomic_DNA"/>
</dbReference>
<reference evidence="4 5" key="1">
    <citation type="journal article" date="2017" name="Int. J. Syst. Evol. Microbiol.">
        <title>Achromobacter aloeverae sp. nov., isolated from the root of Aloe vera (L.) Burm.f.</title>
        <authorList>
            <person name="Kuncharoen N."/>
            <person name="Muramatsu Y."/>
            <person name="Shibata C."/>
            <person name="Kamakura Y."/>
            <person name="Nakagawa Y."/>
            <person name="Tanasupawat S."/>
        </authorList>
    </citation>
    <scope>NUCLEOTIDE SEQUENCE [LARGE SCALE GENOMIC DNA]</scope>
    <source>
        <strain evidence="4 5">AVA-1</strain>
    </source>
</reference>
<dbReference type="OrthoDB" id="9795712at2"/>
<dbReference type="InterPro" id="IPR036188">
    <property type="entry name" value="FAD/NAD-bd_sf"/>
</dbReference>
<sequence length="341" mass="35392">MPQYSDAIIVGGGPAGASCAVWLARLGLAPLLVETGARPGGLPNDNPFADDWIAALPGVTGQQVGANIARSIEAAGVPVRCGRRAVAVARTDEGYAVTVQATGAGGQAPHGASCVVDGASDSWRSAGARPDVGSEGLEVLYGRHLVIASGVRARNLADAAPGDRWPGVLVGPGSAIVEQDYAGLSVAVLGGGDNGFENYAYVKSRGARTVHLYARTVRARPQLVDAVPAADLRLGAYRADPHARQVDGQAYDLLLVFHGWEPQADFAASLALRRDERGYIHTDFATARASAEDVYAIGEVANRMHPCVVTAMADGVVAAKAIQAAIERQAGREGGTRPFRR</sequence>
<dbReference type="PRINTS" id="PR00368">
    <property type="entry name" value="FADPNR"/>
</dbReference>
<protein>
    <submittedName>
        <fullName evidence="4">NAD(P)/FAD-dependent oxidoreductase</fullName>
    </submittedName>
</protein>
<keyword evidence="1" id="KW-0285">Flavoprotein</keyword>
<keyword evidence="5" id="KW-1185">Reference proteome</keyword>
<proteinExistence type="predicted"/>
<evidence type="ECO:0000256" key="1">
    <source>
        <dbReference type="ARBA" id="ARBA00022630"/>
    </source>
</evidence>